<protein>
    <submittedName>
        <fullName evidence="3">Tryptophan halogenase</fullName>
    </submittedName>
</protein>
<dbReference type="InterPro" id="IPR050816">
    <property type="entry name" value="Flavin-dep_Halogenase_NPB"/>
</dbReference>
<dbReference type="PANTHER" id="PTHR43747">
    <property type="entry name" value="FAD-BINDING PROTEIN"/>
    <property type="match status" value="1"/>
</dbReference>
<dbReference type="PIRSF" id="PIRSF011396">
    <property type="entry name" value="Trp_halogenase"/>
    <property type="match status" value="1"/>
</dbReference>
<reference evidence="4" key="2">
    <citation type="journal article" date="2017" name="Plant Physiol. Biochem.">
        <title>Differential oxidative and antioxidative response of duckweed Lemna minor toward plant growth promoting/inhibiting bacteria.</title>
        <authorList>
            <person name="Ishizawa H."/>
            <person name="Kuroda M."/>
            <person name="Morikawa M."/>
            <person name="Ike M."/>
        </authorList>
    </citation>
    <scope>NUCLEOTIDE SEQUENCE [LARGE SCALE GENOMIC DNA]</scope>
    <source>
        <strain evidence="4">M6</strain>
    </source>
</reference>
<proteinExistence type="predicted"/>
<sequence>MSDAIRRIIIAGGGTAGWMCAAALRKGLGRTVELVLIESEDIGTVGVGEATIPPIRKFLEHVGVNELDFIRATEASFKLGIEFAGWGAPDSRYFHGFGDFGAVHEAVRPYQLWRLLHEAGDETPLEAWSLPAALAKAGKFFPPNPDPRSPMHDYAYAYHFDAGLFARFLRRHCEAQGVQRINAKIDAVQVRPADGFIAGLRLDNGTSEAADFFIDCTGFRGLLIEGALKAGFEDWSHWLPADRAWAVPTARHAGAGITPYTTSTAHAAGWQWRIPLQHRTGNGHVFASAFMDEETARDVLLRHLEGPALKDPMLIRFTTGRRPQPWTKNCVAVGLSSGFLEPLESTSINLIQSGIAQFLELFPSRQAEAVLRREYNHQMGLSYERVRDFIILHYKLNTRSEPLWRYCADMPIPDTLAHKIELFSARGDVVSYDWDHFAEPSWIAVMNGQGLRSRFADPLARRLPLEGVRALMAQRRDAIAQVVRQLPAHADFIAQHCASAPASAAEV</sequence>
<dbReference type="EMBL" id="AP018827">
    <property type="protein sequence ID" value="BBF79526.1"/>
    <property type="molecule type" value="Genomic_DNA"/>
</dbReference>
<feature type="binding site" evidence="2">
    <location>
        <position position="335"/>
    </location>
    <ligand>
        <name>FAD</name>
        <dbReference type="ChEBI" id="CHEBI:57692"/>
    </ligand>
</feature>
<evidence type="ECO:0000313" key="4">
    <source>
        <dbReference type="Proteomes" id="UP000278756"/>
    </source>
</evidence>
<evidence type="ECO:0000313" key="3">
    <source>
        <dbReference type="EMBL" id="BBF79526.1"/>
    </source>
</evidence>
<dbReference type="InterPro" id="IPR036188">
    <property type="entry name" value="FAD/NAD-bd_sf"/>
</dbReference>
<feature type="binding site" evidence="2">
    <location>
        <position position="344"/>
    </location>
    <ligand>
        <name>L-tryptophan</name>
        <dbReference type="ChEBI" id="CHEBI:57912"/>
    </ligand>
</feature>
<dbReference type="Gene3D" id="3.50.50.60">
    <property type="entry name" value="FAD/NAD(P)-binding domain"/>
    <property type="match status" value="1"/>
</dbReference>
<dbReference type="AlphaFoldDB" id="A0A3G9FYV4"/>
<feature type="binding site" evidence="2">
    <location>
        <position position="78"/>
    </location>
    <ligand>
        <name>7-chloro-L-tryptophan</name>
        <dbReference type="ChEBI" id="CHEBI:58713"/>
    </ligand>
</feature>
<dbReference type="PANTHER" id="PTHR43747:SF4">
    <property type="entry name" value="FLAVIN-DEPENDENT TRYPTOPHAN HALOGENASE"/>
    <property type="match status" value="1"/>
</dbReference>
<dbReference type="Proteomes" id="UP000278756">
    <property type="component" value="Chromosome 1"/>
</dbReference>
<dbReference type="GO" id="GO:0004497">
    <property type="term" value="F:monooxygenase activity"/>
    <property type="evidence" value="ECO:0007669"/>
    <property type="project" value="InterPro"/>
</dbReference>
<name>A0A3G9FYV4_9CAUL</name>
<keyword evidence="2" id="KW-0285">Flavoprotein</keyword>
<dbReference type="RefSeq" id="WP_126419528.1">
    <property type="nucleotide sequence ID" value="NZ_AP018827.1"/>
</dbReference>
<accession>A0A3G9FYV4</accession>
<dbReference type="OrthoDB" id="5695497at2"/>
<dbReference type="Pfam" id="PF04820">
    <property type="entry name" value="Trp_halogenase"/>
    <property type="match status" value="1"/>
</dbReference>
<feature type="binding site" evidence="2">
    <location>
        <position position="348"/>
    </location>
    <ligand>
        <name>FAD</name>
        <dbReference type="ChEBI" id="CHEBI:57692"/>
    </ligand>
</feature>
<gene>
    <name evidence="3" type="ORF">EM6_0093</name>
</gene>
<reference evidence="4" key="1">
    <citation type="journal article" date="2017" name="Biotechnol. Biofuels">
        <title>Evaluation of environmental bacterial communities as a factor affecting the growth of duckweed Lemna minor.</title>
        <authorList>
            <person name="Ishizawa H."/>
            <person name="Kuroda M."/>
            <person name="Morikawa M."/>
            <person name="Ike M."/>
        </authorList>
    </citation>
    <scope>NUCLEOTIDE SEQUENCE [LARGE SCALE GENOMIC DNA]</scope>
    <source>
        <strain evidence="4">M6</strain>
    </source>
</reference>
<dbReference type="SUPFAM" id="SSF51905">
    <property type="entry name" value="FAD/NAD(P)-binding domain"/>
    <property type="match status" value="1"/>
</dbReference>
<feature type="active site" evidence="1">
    <location>
        <position position="78"/>
    </location>
</feature>
<organism evidence="3 4">
    <name type="scientific">Asticcacaulis excentricus</name>
    <dbReference type="NCBI Taxonomy" id="78587"/>
    <lineage>
        <taxon>Bacteria</taxon>
        <taxon>Pseudomonadati</taxon>
        <taxon>Pseudomonadota</taxon>
        <taxon>Alphaproteobacteria</taxon>
        <taxon>Caulobacterales</taxon>
        <taxon>Caulobacteraceae</taxon>
        <taxon>Asticcacaulis</taxon>
    </lineage>
</organism>
<keyword evidence="2" id="KW-0547">Nucleotide-binding</keyword>
<evidence type="ECO:0000256" key="1">
    <source>
        <dbReference type="PIRSR" id="PIRSR011396-1"/>
    </source>
</evidence>
<evidence type="ECO:0000256" key="2">
    <source>
        <dbReference type="PIRSR" id="PIRSR011396-2"/>
    </source>
</evidence>
<keyword evidence="2" id="KW-0274">FAD</keyword>
<dbReference type="InterPro" id="IPR033856">
    <property type="entry name" value="Trp_halogen"/>
</dbReference>
<dbReference type="InterPro" id="IPR006905">
    <property type="entry name" value="Flavin_halogenase"/>
</dbReference>
<dbReference type="GO" id="GO:0000166">
    <property type="term" value="F:nucleotide binding"/>
    <property type="evidence" value="ECO:0007669"/>
    <property type="project" value="UniProtKB-KW"/>
</dbReference>
<feature type="binding site" evidence="2">
    <location>
        <begin position="13"/>
        <end position="16"/>
    </location>
    <ligand>
        <name>FAD</name>
        <dbReference type="ChEBI" id="CHEBI:57692"/>
    </ligand>
</feature>